<dbReference type="AlphaFoldDB" id="A0A1R4H052"/>
<evidence type="ECO:0000256" key="1">
    <source>
        <dbReference type="SAM" id="Phobius"/>
    </source>
</evidence>
<proteinExistence type="predicted"/>
<reference evidence="3" key="1">
    <citation type="submission" date="2017-02" db="EMBL/GenBank/DDBJ databases">
        <authorList>
            <person name="Daims H."/>
        </authorList>
    </citation>
    <scope>NUCLEOTIDE SEQUENCE [LARGE SCALE GENOMIC DNA]</scope>
</reference>
<keyword evidence="3" id="KW-1185">Reference proteome</keyword>
<keyword evidence="1" id="KW-0812">Transmembrane</keyword>
<organism evidence="2 3">
    <name type="scientific">Crenothrix polyspora</name>
    <dbReference type="NCBI Taxonomy" id="360316"/>
    <lineage>
        <taxon>Bacteria</taxon>
        <taxon>Pseudomonadati</taxon>
        <taxon>Pseudomonadota</taxon>
        <taxon>Gammaproteobacteria</taxon>
        <taxon>Methylococcales</taxon>
        <taxon>Crenotrichaceae</taxon>
        <taxon>Crenothrix</taxon>
    </lineage>
</organism>
<name>A0A1R4H052_9GAMM</name>
<feature type="transmembrane region" description="Helical" evidence="1">
    <location>
        <begin position="15"/>
        <end position="35"/>
    </location>
</feature>
<protein>
    <recommendedName>
        <fullName evidence="4">DUF3149 domain-containing protein</fullName>
    </recommendedName>
</protein>
<dbReference type="Proteomes" id="UP000195667">
    <property type="component" value="Unassembled WGS sequence"/>
</dbReference>
<sequence length="44" mass="4841">MGFILDLVETLRTPAGMVGAVVVIGLVYTLVKWIFAPHPDDEQQ</sequence>
<dbReference type="EMBL" id="FUKI01000015">
    <property type="protein sequence ID" value="SJM89440.1"/>
    <property type="molecule type" value="Genomic_DNA"/>
</dbReference>
<evidence type="ECO:0000313" key="3">
    <source>
        <dbReference type="Proteomes" id="UP000195667"/>
    </source>
</evidence>
<evidence type="ECO:0008006" key="4">
    <source>
        <dbReference type="Google" id="ProtNLM"/>
    </source>
</evidence>
<evidence type="ECO:0000313" key="2">
    <source>
        <dbReference type="EMBL" id="SJM89440.1"/>
    </source>
</evidence>
<keyword evidence="1" id="KW-1133">Transmembrane helix</keyword>
<keyword evidence="1" id="KW-0472">Membrane</keyword>
<accession>A0A1R4H052</accession>
<gene>
    <name evidence="2" type="ORF">CRENPOLYSF1_1110009</name>
</gene>